<dbReference type="SUPFAM" id="SSF56204">
    <property type="entry name" value="Hect, E3 ligase catalytic domain"/>
    <property type="match status" value="1"/>
</dbReference>
<dbReference type="InterPro" id="IPR010309">
    <property type="entry name" value="E3_Ub_ligase_DUF908"/>
</dbReference>
<evidence type="ECO:0000256" key="8">
    <source>
        <dbReference type="SAM" id="MobiDB-lite"/>
    </source>
</evidence>
<evidence type="ECO:0000256" key="5">
    <source>
        <dbReference type="ARBA" id="ARBA00022786"/>
    </source>
</evidence>
<dbReference type="SMART" id="SM00119">
    <property type="entry name" value="HECTc"/>
    <property type="match status" value="1"/>
</dbReference>
<proteinExistence type="inferred from homology"/>
<evidence type="ECO:0000256" key="2">
    <source>
        <dbReference type="ARBA" id="ARBA00004906"/>
    </source>
</evidence>
<dbReference type="PANTHER" id="PTHR11254:SF67">
    <property type="entry name" value="E3 UBIQUITIN-PROTEIN LIGASE HUWE1"/>
    <property type="match status" value="1"/>
</dbReference>
<feature type="region of interest" description="Disordered" evidence="8">
    <location>
        <begin position="915"/>
        <end position="934"/>
    </location>
</feature>
<feature type="region of interest" description="Disordered" evidence="8">
    <location>
        <begin position="1272"/>
        <end position="1293"/>
    </location>
</feature>
<feature type="active site" description="Glycyl thioester intermediate" evidence="7">
    <location>
        <position position="3280"/>
    </location>
</feature>
<dbReference type="GO" id="GO:0005634">
    <property type="term" value="C:nucleus"/>
    <property type="evidence" value="ECO:0007669"/>
    <property type="project" value="TreeGrafter"/>
</dbReference>
<dbReference type="InterPro" id="IPR009060">
    <property type="entry name" value="UBA-like_sf"/>
</dbReference>
<dbReference type="STRING" id="1296121.A0A1A5ZZF4"/>
<dbReference type="InterPro" id="IPR000569">
    <property type="entry name" value="HECT_dom"/>
</dbReference>
<dbReference type="InterPro" id="IPR035983">
    <property type="entry name" value="Hect_E3_ubiquitin_ligase"/>
</dbReference>
<dbReference type="GO" id="GO:0061630">
    <property type="term" value="F:ubiquitin protein ligase activity"/>
    <property type="evidence" value="ECO:0007669"/>
    <property type="project" value="UniProtKB-EC"/>
</dbReference>
<dbReference type="PROSITE" id="PS50237">
    <property type="entry name" value="HECT"/>
    <property type="match status" value="1"/>
</dbReference>
<dbReference type="OrthoDB" id="8068875at2759"/>
<dbReference type="CDD" id="cd00078">
    <property type="entry name" value="HECTc"/>
    <property type="match status" value="1"/>
</dbReference>
<evidence type="ECO:0000256" key="1">
    <source>
        <dbReference type="ARBA" id="ARBA00000885"/>
    </source>
</evidence>
<evidence type="ECO:0000256" key="4">
    <source>
        <dbReference type="ARBA" id="ARBA00022679"/>
    </source>
</evidence>
<evidence type="ECO:0000256" key="3">
    <source>
        <dbReference type="ARBA" id="ARBA00012485"/>
    </source>
</evidence>
<sequence length="3312" mass="365427">MKVKKSTRRHSQPKARANADLIIRKPSDVSALANSIVKAAEGDLVPILQAFDSWKYPRGDLHTWVDVLDRFDAILAEVTKEYDLHKVQSNEFTPKTRDLVLEVLRVQRLLLENCTSRKLFSSYDRLADLLNTTDLEILHSAIFVILRPAQQYANTTPFEPAQRHVILHRLLTLSRGWERLTNAGIDLSALSSSPELSLPGDLRSFQLQYYPTKLQHNAEDSRIKVPAPQETPVRNRGTNPATTPASQINRPRHVTSSGPSTLDFGDVSAWSDSFDPFSTLCEENHVSLDDQYTAMNRIRIARIGDLATRRQLLAIRLMALATYVYISTDDAAQSGLFLYEPELVPQLAELLRASPAVGEIVSTGALHALDACAHHRVKMGEVLTAVSANVNHGILVTFFRNMVNRLSAGESIPNDLFDAAISFVAYIPNSPVHINMLMGAGILRLLLDVLGASGEKRESYIPRATGLIDSIIFASPQAMSNFSNADGVNTLVHCIKAEIETRERQKLPPSSETLSEETILAYADNPLKSVLRSIHRLMQASGGTEGLRNLVDSDLPKCLKRIFEEPTKFGTRVYAMGINIMATFVHNEPTSLSILQELHLPQTLYGQLESGIPASPEVINAVPTAIGAICLNQAGLDYTIAHPGVINNLVAIVDLPSHENVFQDRDNGKTLGAALDELSRHQPSLRAVIMTAIIQLLRRASEAAATFVPSEEEKREYHLEDMAATDVAETRSPPNNPHLSAFSRIFRVLNGLVRNAATAKDFINDGGLDYVLSLAESPCLPIRFGTTEAAASLSSLLRHIGEHDQARLVEIIRLSLQQAINECSMVWQGTQVTENWTSMDTGNMSPEAKHSFQVLRSVGFRLSFLSDAIFTLSFANSRYATSIISALMPDGDSFVANLGRIHRVAFQQHVLLKKAKPTPPDDSDPARNVKSAENADKDSGAKYLATRLHAVLTKFFKTIIKLIHVKRNPDAAHVKQAEALCDIISEIAVGHLDHVPDSSMSSTGIDGVALEVVTMLLFDNGRGTDGPLHTTLFLNLLKKDGLTRLVGSATRIIDRMEELATVPVEKRDQTQKDALVEATACVKTVLVLFGALASTKSLLENPETHALQQRPQNPLVAVDIFVKIRLAIFPLTHRIWLASWLLDCPTSIVKIAVRCYSSLIEGKSEEVHHTEEDTLAVSQINPRAPITNTVTRPAPVTADPARIDQLVDMGFSRTAAERALVRARNSIATATDMILSMPHMFEEPIPVPVAPVTAPSVPIEGVAAPEAPEETNIPISSEPEVNHAEEHAAASRADREAIQRLREEYRQELSSRALVILDHAEDLVFDLLPCFPSGEEGVKYLLDRLVEMSISYVASSDNAISARLRLIAVCLRRADGMLLNEDIVGKASEILSKLPSGQSDPRPKWLPALLLFAENVAASSHTITNAKLGDEAHDQISKPSPSFASVAPRLSTVCLELISDADVGRNELVSAMRLMATITRNHSLEQTDLIKLLKPFKQPTEKVASCHTLLLLVIRHVFEDHQTLLETFRKEIRHWLTPARNKVVDIQHFIKQLRQAALREPDIFVRVVQDECTLVDPTPPQSVYHIRAKDQPDEANKAPSAAQQSVDPFQESASHVRHPFIDHLVSELGQAVRSSIDETVDDSKDETKHVHAYVGLLSSILTELLGSYTSVKKYFMASLREQGLGTTKTHRGVASLINDLVCCVLLQPDVTGIPQFERGTRPARRLAVSSWAVSMVLALCSDIAPTATVKDVSEDTAQIRKSVLDAIAKVLRDQAAVGDPSVRYGNLWAIGELVYRLLMARPIASTRQISDATLHIAKTMLEKNYVGLLTNALGEIDLNYPNVRNVLVSLLKTLEHLTKTSVKWGKINKGSKGTSGDAPVEEDSSDSESESGSESDIDMMDEDQDAPDLYRNSALGMIGGELGDEDDDQDEDDEDEDDLDMGDDITDDDGDTDLQTSEDESMGSGIDADNWTDELEDGADDEGEEEMEQEVILGSNEDEEGGVWDDIPDDEESLGTEDNEMMEDEDDMDEEGEGEFDGDDIDLIEPFTSGSRGGLNNRQSPEITGPWAWDQSGFPSGSQPRRSRSILAEDPTVSLFGRPTPQTSGQVAPHPLIADPSTSAPPMRGLSRSLGSNYNDLISAIEGMGGTEAVQMLESLITNRQMAGNEAIRIDFAQDHNGTIGLSVGGRTFALHPPQNRQTQSNNAEILIEFIPIPTMQRWQEGMQLATTARNELTSRLVIHVINHLMPDARQRAEAEAAKQQMAQEADVKAEAEEQTKNLAAAASVHLPESRAPSPDAQDIAMESSLTDFVDEDINPEPVEPASESLARTLISIHGQDVDITDTGIDLEFLQALPEDMRADVVEQHMREQNRHRRPADSTDIPETAHQLNAEFLEALPPEIRAEVIMQEAMETARRSQPQPPRPSTDRVAAGFLAGLTNELRDVMLLNQPADLSGLGIGASSLYTGPLPSANKKPHREAVQLLEKPGIASLVRLLFFPETIKKSYLFRVLVNLCENTTTRSDLLNLLLSVVQDGSGDLPAVDRSFQQMSLKVMATPKPTPKGGQSLDSPAAAVVPTGLFSHLQTEHVPTFIAQRCFEALAYIVGINSSAANYFLTEHEQLVGLKRHPAKKGKGKEKILPQSKFPIVVLLDLLDRPLLAKTPGMMETVTSLLVTITKPLTEKTTDDKPAAKALQPIIPHSVLRLMVNCLTVGECTSRTFSSTLVAMQNLATLPEAKDVILQELRSRCKDLGSAVHTQLIELTMVLRDATTSEIGPTTLADFSPPTSSQAQLLRLLKTIDYLHLNKVDSDLPAKELTDEERAVSAVFESFQFETLWNQLGECLTSVEARGSTDQIATVLLPLVEALMVVSKYRTRLTRELRSPSAPPASASIEQDLFVSFTTTHRKVLNTIVRNNPSLLSGSFSLLIRNPRVLEFDNKRNWFFQKLKRKRDSHIPVGAIPLNIRRQYVFEDSFHALQRRSGDEIKYGKLSVKFYNEDGVDAGGVTREWYSVLAQQIFDPNFALFEPCAADQQTYQPNKASSVNGDHLAYFKFVGRVIGKAVYDGRLLDAYFNRAFYKQILGRTVDTRDLESIDPEYHKSLQWMLDNDITGVIDVSFTIEDDQFGEKKIVELKPDGAATPVTEENKEDYVRLVVSYRLDNSIKDQIKAFLDGFYDIIPRQLIQIFEPDQLELLISGITTVDVDELKNATQLSGWKSSDPEISWFWRALRSFSQEERSRFLMFVTSSSRVPLGGFTQLQGSSGTQPFQIQKLYAKEGSLPQASTCFNLLLLPTYASYEQLREKLQFAIVETGGFGKA</sequence>
<dbReference type="Pfam" id="PF06025">
    <property type="entry name" value="DUF913"/>
    <property type="match status" value="1"/>
</dbReference>
<feature type="compositionally biased region" description="Basic and acidic residues" evidence="8">
    <location>
        <begin position="1280"/>
        <end position="1293"/>
    </location>
</feature>
<dbReference type="InterPro" id="IPR016024">
    <property type="entry name" value="ARM-type_fold"/>
</dbReference>
<dbReference type="CDD" id="cd14270">
    <property type="entry name" value="UBA"/>
    <property type="match status" value="1"/>
</dbReference>
<dbReference type="FunFam" id="3.30.2160.10:FF:000001">
    <property type="entry name" value="E3 ubiquitin-protein ligase NEDD4-like"/>
    <property type="match status" value="1"/>
</dbReference>
<evidence type="ECO:0000256" key="7">
    <source>
        <dbReference type="PROSITE-ProRule" id="PRU00104"/>
    </source>
</evidence>
<gene>
    <name evidence="11" type="ORF">I303_06755</name>
</gene>
<dbReference type="Pfam" id="PF06012">
    <property type="entry name" value="DUF908"/>
    <property type="match status" value="1"/>
</dbReference>
<reference evidence="11" key="1">
    <citation type="submission" date="2013-07" db="EMBL/GenBank/DDBJ databases">
        <title>The Genome Sequence of Cryptococcus dejecticola CBS10117.</title>
        <authorList>
            <consortium name="The Broad Institute Genome Sequencing Platform"/>
            <person name="Cuomo C."/>
            <person name="Litvintseva A."/>
            <person name="Chen Y."/>
            <person name="Heitman J."/>
            <person name="Sun S."/>
            <person name="Springer D."/>
            <person name="Dromer F."/>
            <person name="Young S.K."/>
            <person name="Zeng Q."/>
            <person name="Gargeya S."/>
            <person name="Fitzgerald M."/>
            <person name="Abouelleil A."/>
            <person name="Alvarado L."/>
            <person name="Berlin A.M."/>
            <person name="Chapman S.B."/>
            <person name="Dewar J."/>
            <person name="Goldberg J."/>
            <person name="Griggs A."/>
            <person name="Gujja S."/>
            <person name="Hansen M."/>
            <person name="Howarth C."/>
            <person name="Imamovic A."/>
            <person name="Larimer J."/>
            <person name="McCowan C."/>
            <person name="Murphy C."/>
            <person name="Pearson M."/>
            <person name="Priest M."/>
            <person name="Roberts A."/>
            <person name="Saif S."/>
            <person name="Shea T."/>
            <person name="Sykes S."/>
            <person name="Wortman J."/>
            <person name="Nusbaum C."/>
            <person name="Birren B."/>
        </authorList>
    </citation>
    <scope>NUCLEOTIDE SEQUENCE [LARGE SCALE GENOMIC DNA]</scope>
    <source>
        <strain evidence="11">CBS 10117</strain>
    </source>
</reference>
<dbReference type="SUPFAM" id="SSF48371">
    <property type="entry name" value="ARM repeat"/>
    <property type="match status" value="2"/>
</dbReference>
<dbReference type="PANTHER" id="PTHR11254">
    <property type="entry name" value="HECT DOMAIN UBIQUITIN-PROTEIN LIGASE"/>
    <property type="match status" value="1"/>
</dbReference>
<dbReference type="EC" id="2.3.2.26" evidence="3"/>
<dbReference type="SMART" id="SM00165">
    <property type="entry name" value="UBA"/>
    <property type="match status" value="1"/>
</dbReference>
<dbReference type="Gene3D" id="1.10.8.10">
    <property type="entry name" value="DNA helicase RuvA subunit, C-terminal domain"/>
    <property type="match status" value="1"/>
</dbReference>
<comment type="similarity">
    <text evidence="6">Belongs to the UPL family. TOM1/PTR1 subfamily.</text>
</comment>
<dbReference type="SUPFAM" id="SSF46934">
    <property type="entry name" value="UBA-like"/>
    <property type="match status" value="1"/>
</dbReference>
<evidence type="ECO:0000259" key="9">
    <source>
        <dbReference type="PROSITE" id="PS50030"/>
    </source>
</evidence>
<organism evidence="11">
    <name type="scientific">Kwoniella dejecticola CBS 10117</name>
    <dbReference type="NCBI Taxonomy" id="1296121"/>
    <lineage>
        <taxon>Eukaryota</taxon>
        <taxon>Fungi</taxon>
        <taxon>Dikarya</taxon>
        <taxon>Basidiomycota</taxon>
        <taxon>Agaricomycotina</taxon>
        <taxon>Tremellomycetes</taxon>
        <taxon>Tremellales</taxon>
        <taxon>Cryptococcaceae</taxon>
        <taxon>Kwoniella</taxon>
    </lineage>
</organism>
<dbReference type="GO" id="GO:0006511">
    <property type="term" value="P:ubiquitin-dependent protein catabolic process"/>
    <property type="evidence" value="ECO:0007669"/>
    <property type="project" value="TreeGrafter"/>
</dbReference>
<accession>A0A1A5ZZF4</accession>
<feature type="domain" description="HECT" evidence="10">
    <location>
        <begin position="2977"/>
        <end position="3312"/>
    </location>
</feature>
<feature type="region of interest" description="Disordered" evidence="8">
    <location>
        <begin position="1916"/>
        <end position="2038"/>
    </location>
</feature>
<dbReference type="Pfam" id="PF00627">
    <property type="entry name" value="UBA"/>
    <property type="match status" value="1"/>
</dbReference>
<feature type="region of interest" description="Disordered" evidence="8">
    <location>
        <begin position="229"/>
        <end position="257"/>
    </location>
</feature>
<dbReference type="VEuPathDB" id="FungiDB:I303_06755"/>
<dbReference type="InterPro" id="IPR050409">
    <property type="entry name" value="E3_ubiq-protein_ligase"/>
</dbReference>
<dbReference type="Gene3D" id="3.30.2410.10">
    <property type="entry name" value="Hect, E3 ligase catalytic domain"/>
    <property type="match status" value="1"/>
</dbReference>
<dbReference type="GO" id="GO:0000209">
    <property type="term" value="P:protein polyubiquitination"/>
    <property type="evidence" value="ECO:0007669"/>
    <property type="project" value="TreeGrafter"/>
</dbReference>
<feature type="compositionally biased region" description="Acidic residues" evidence="8">
    <location>
        <begin position="1922"/>
        <end position="1961"/>
    </location>
</feature>
<name>A0A1A5ZZF4_9TREE</name>
<feature type="compositionally biased region" description="Polar residues" evidence="8">
    <location>
        <begin position="236"/>
        <end position="257"/>
    </location>
</feature>
<feature type="compositionally biased region" description="Acidic residues" evidence="8">
    <location>
        <begin position="1970"/>
        <end position="1989"/>
    </location>
</feature>
<dbReference type="FunFam" id="3.30.2410.10:FF:000009">
    <property type="entry name" value="Probable E3 ubiquitin-protein ligase HECTD2"/>
    <property type="match status" value="1"/>
</dbReference>
<evidence type="ECO:0000256" key="6">
    <source>
        <dbReference type="ARBA" id="ARBA00034494"/>
    </source>
</evidence>
<dbReference type="InterPro" id="IPR025527">
    <property type="entry name" value="HUWE1/Rev1_UBM"/>
</dbReference>
<dbReference type="GO" id="GO:0005737">
    <property type="term" value="C:cytoplasm"/>
    <property type="evidence" value="ECO:0007669"/>
    <property type="project" value="TreeGrafter"/>
</dbReference>
<dbReference type="PROSITE" id="PS50030">
    <property type="entry name" value="UBA"/>
    <property type="match status" value="1"/>
</dbReference>
<dbReference type="UniPathway" id="UPA00143"/>
<evidence type="ECO:0000313" key="11">
    <source>
        <dbReference type="EMBL" id="OBR83196.1"/>
    </source>
</evidence>
<keyword evidence="4" id="KW-0808">Transferase</keyword>
<comment type="catalytic activity">
    <reaction evidence="1">
        <text>S-ubiquitinyl-[E2 ubiquitin-conjugating enzyme]-L-cysteine + [acceptor protein]-L-lysine = [E2 ubiquitin-conjugating enzyme]-L-cysteine + N(6)-ubiquitinyl-[acceptor protein]-L-lysine.</text>
        <dbReference type="EC" id="2.3.2.26"/>
    </reaction>
</comment>
<feature type="region of interest" description="Disordered" evidence="8">
    <location>
        <begin position="1868"/>
        <end position="1901"/>
    </location>
</feature>
<dbReference type="InterPro" id="IPR010314">
    <property type="entry name" value="E3_Ub_ligase_DUF913"/>
</dbReference>
<dbReference type="Pfam" id="PF00632">
    <property type="entry name" value="HECT"/>
    <property type="match status" value="1"/>
</dbReference>
<dbReference type="InterPro" id="IPR015940">
    <property type="entry name" value="UBA"/>
</dbReference>
<keyword evidence="5 7" id="KW-0833">Ubl conjugation pathway</keyword>
<dbReference type="Pfam" id="PF14377">
    <property type="entry name" value="UBM"/>
    <property type="match status" value="2"/>
</dbReference>
<protein>
    <recommendedName>
        <fullName evidence="3">HECT-type E3 ubiquitin transferase</fullName>
        <ecNumber evidence="3">2.3.2.26</ecNumber>
    </recommendedName>
</protein>
<feature type="domain" description="UBA" evidence="9">
    <location>
        <begin position="1197"/>
        <end position="1237"/>
    </location>
</feature>
<dbReference type="Gene3D" id="3.30.2160.10">
    <property type="entry name" value="Hect, E3 ligase catalytic domain"/>
    <property type="match status" value="1"/>
</dbReference>
<feature type="compositionally biased region" description="Acidic residues" evidence="8">
    <location>
        <begin position="1996"/>
        <end position="2038"/>
    </location>
</feature>
<dbReference type="FunFam" id="3.90.1750.10:FF:000003">
    <property type="entry name" value="E3 ubiquitin-protein ligase UPL1"/>
    <property type="match status" value="1"/>
</dbReference>
<dbReference type="Gene3D" id="3.90.1750.10">
    <property type="entry name" value="Hect, E3 ligase catalytic domains"/>
    <property type="match status" value="1"/>
</dbReference>
<comment type="pathway">
    <text evidence="2">Protein modification; protein ubiquitination.</text>
</comment>
<evidence type="ECO:0000259" key="10">
    <source>
        <dbReference type="PROSITE" id="PS50237"/>
    </source>
</evidence>
<feature type="compositionally biased region" description="Acidic residues" evidence="8">
    <location>
        <begin position="1879"/>
        <end position="1901"/>
    </location>
</feature>
<dbReference type="EMBL" id="KI894034">
    <property type="protein sequence ID" value="OBR83196.1"/>
    <property type="molecule type" value="Genomic_DNA"/>
</dbReference>